<organism evidence="7 8">
    <name type="scientific">Candidatus Micrarchaeum acidiphilum ARMAN-2</name>
    <dbReference type="NCBI Taxonomy" id="425595"/>
    <lineage>
        <taxon>Archaea</taxon>
        <taxon>Candidatus Micrarchaeota</taxon>
        <taxon>Candidatus Micrarchaeia</taxon>
        <taxon>Candidatus Micrarchaeales</taxon>
        <taxon>Candidatus Micrarchaeaceae</taxon>
        <taxon>Candidatus Micrarchaeum</taxon>
    </lineage>
</organism>
<evidence type="ECO:0000256" key="1">
    <source>
        <dbReference type="ARBA" id="ARBA00004141"/>
    </source>
</evidence>
<dbReference type="AlphaFoldDB" id="C7DIK0"/>
<dbReference type="GO" id="GO:0140359">
    <property type="term" value="F:ABC-type transporter activity"/>
    <property type="evidence" value="ECO:0007669"/>
    <property type="project" value="InterPro"/>
</dbReference>
<keyword evidence="2 5" id="KW-0812">Transmembrane</keyword>
<feature type="domain" description="ABC-2 type transporter transmembrane" evidence="6">
    <location>
        <begin position="82"/>
        <end position="236"/>
    </location>
</feature>
<dbReference type="EMBL" id="GG697241">
    <property type="protein sequence ID" value="EET89774.1"/>
    <property type="molecule type" value="Genomic_DNA"/>
</dbReference>
<comment type="subcellular location">
    <subcellularLocation>
        <location evidence="1">Membrane</location>
        <topology evidence="1">Multi-pass membrane protein</topology>
    </subcellularLocation>
</comment>
<evidence type="ECO:0000256" key="5">
    <source>
        <dbReference type="SAM" id="Phobius"/>
    </source>
</evidence>
<proteinExistence type="predicted"/>
<dbReference type="GO" id="GO:0016020">
    <property type="term" value="C:membrane"/>
    <property type="evidence" value="ECO:0007669"/>
    <property type="project" value="UniProtKB-SubCell"/>
</dbReference>
<evidence type="ECO:0000259" key="6">
    <source>
        <dbReference type="Pfam" id="PF12698"/>
    </source>
</evidence>
<evidence type="ECO:0000256" key="4">
    <source>
        <dbReference type="ARBA" id="ARBA00023136"/>
    </source>
</evidence>
<keyword evidence="8" id="KW-1185">Reference proteome</keyword>
<feature type="transmembrane region" description="Helical" evidence="5">
    <location>
        <begin position="232"/>
        <end position="252"/>
    </location>
</feature>
<feature type="transmembrane region" description="Helical" evidence="5">
    <location>
        <begin position="206"/>
        <end position="226"/>
    </location>
</feature>
<gene>
    <name evidence="7" type="ORF">UNLARM2_0887</name>
</gene>
<evidence type="ECO:0000256" key="3">
    <source>
        <dbReference type="ARBA" id="ARBA00022989"/>
    </source>
</evidence>
<dbReference type="Pfam" id="PF12698">
    <property type="entry name" value="ABC2_membrane_3"/>
    <property type="match status" value="1"/>
</dbReference>
<reference evidence="7 8" key="1">
    <citation type="journal article" date="2009" name="Genome Biol.">
        <title>Community-wide analysis of microbial genome sequence signatures.</title>
        <authorList>
            <person name="Dick G.J."/>
            <person name="Andersson A.F."/>
            <person name="Baker B.J."/>
            <person name="Simmons S.L."/>
            <person name="Thomas B.C."/>
            <person name="Yelton A.P."/>
            <person name="Banfield J.F."/>
        </authorList>
    </citation>
    <scope>NUCLEOTIDE SEQUENCE [LARGE SCALE GENOMIC DNA]</scope>
    <source>
        <strain evidence="7">ARMAN-2</strain>
    </source>
</reference>
<evidence type="ECO:0000256" key="2">
    <source>
        <dbReference type="ARBA" id="ARBA00022692"/>
    </source>
</evidence>
<feature type="transmembrane region" description="Helical" evidence="5">
    <location>
        <begin position="21"/>
        <end position="49"/>
    </location>
</feature>
<reference evidence="7 8" key="2">
    <citation type="journal article" date="2010" name="Proc. Natl. Acad. Sci. U.S.A.">
        <title>Enigmatic, ultrasmall, uncultivated Archaea.</title>
        <authorList>
            <person name="Baker B.J."/>
            <person name="Comolli L.R."/>
            <person name="Dick G.J."/>
            <person name="Hauser L.J."/>
            <person name="Hyatt D."/>
            <person name="Dill B.D."/>
            <person name="Land M.L."/>
            <person name="Verberkmoes N.C."/>
            <person name="Hettich R.L."/>
            <person name="Banfield J.F."/>
        </authorList>
    </citation>
    <scope>NUCLEOTIDE SEQUENCE [LARGE SCALE GENOMIC DNA]</scope>
    <source>
        <strain evidence="7">ARMAN-2</strain>
    </source>
</reference>
<dbReference type="InterPro" id="IPR013525">
    <property type="entry name" value="ABC2_TM"/>
</dbReference>
<protein>
    <submittedName>
        <fullName evidence="7">ABC transporter permease protein</fullName>
    </submittedName>
</protein>
<sequence length="262" mass="28031">MNFAKARAIGVKDLKEVFSSISIYGPMIGVPLFFAVTLPLLTFYVALYAGPGLASRILPFASAAPGAANNLKSVAFMIFFSVNVLGPIFLTMPIFTASVIAADSFAGEKERKTSEALLATPVTKSELMVGKMLASFLPAVFLTIAIFGIYGGVVNYLAAGTFHTYILPNTTWLLMLLSAPFFSIAAIGMVVIVSSHVKGIKEAQQISTLLVLPILVLPFASIIGIVSLDPLFFVYVIMGLTIADALIVYFGIRSFRRESILG</sequence>
<dbReference type="PANTHER" id="PTHR43471">
    <property type="entry name" value="ABC TRANSPORTER PERMEASE"/>
    <property type="match status" value="1"/>
</dbReference>
<evidence type="ECO:0000313" key="8">
    <source>
        <dbReference type="Proteomes" id="UP000332487"/>
    </source>
</evidence>
<feature type="transmembrane region" description="Helical" evidence="5">
    <location>
        <begin position="172"/>
        <end position="194"/>
    </location>
</feature>
<dbReference type="PANTHER" id="PTHR43471:SF1">
    <property type="entry name" value="ABC TRANSPORTER PERMEASE PROTEIN NOSY-RELATED"/>
    <property type="match status" value="1"/>
</dbReference>
<accession>C7DIK0</accession>
<keyword evidence="4 5" id="KW-0472">Membrane</keyword>
<evidence type="ECO:0000313" key="7">
    <source>
        <dbReference type="EMBL" id="EET89774.1"/>
    </source>
</evidence>
<feature type="transmembrane region" description="Helical" evidence="5">
    <location>
        <begin position="133"/>
        <end position="152"/>
    </location>
</feature>
<feature type="transmembrane region" description="Helical" evidence="5">
    <location>
        <begin position="74"/>
        <end position="102"/>
    </location>
</feature>
<name>C7DIK0_MICA2</name>
<keyword evidence="3 5" id="KW-1133">Transmembrane helix</keyword>
<dbReference type="Proteomes" id="UP000332487">
    <property type="component" value="Unassembled WGS sequence"/>
</dbReference>